<sequence>MPSACPQCGTDLNITLCSVDATDTTILAPATPAAHQQQHALEATPDAGRPSTPPPPYRPDLLSLSLPPTLDSDLHQPPDPTLHNAPQVTNDLAPLPRVKRLLCPCPCSHSDLVSTHARYRVATLRPYLCFDGVGQLAPGRPHAALHRAAAKMQAAISRCEAGSADALLAARRSAEAMEAGRAEKEAAVVFEAVGAVVYDMEWTAREQAVEHAELLADAAHIICRTSGRC</sequence>
<reference evidence="2" key="1">
    <citation type="journal article" date="2023" name="Mol. Phylogenet. Evol.">
        <title>Genome-scale phylogeny and comparative genomics of the fungal order Sordariales.</title>
        <authorList>
            <person name="Hensen N."/>
            <person name="Bonometti L."/>
            <person name="Westerberg I."/>
            <person name="Brannstrom I.O."/>
            <person name="Guillou S."/>
            <person name="Cros-Aarteil S."/>
            <person name="Calhoun S."/>
            <person name="Haridas S."/>
            <person name="Kuo A."/>
            <person name="Mondo S."/>
            <person name="Pangilinan J."/>
            <person name="Riley R."/>
            <person name="LaButti K."/>
            <person name="Andreopoulos B."/>
            <person name="Lipzen A."/>
            <person name="Chen C."/>
            <person name="Yan M."/>
            <person name="Daum C."/>
            <person name="Ng V."/>
            <person name="Clum A."/>
            <person name="Steindorff A."/>
            <person name="Ohm R.A."/>
            <person name="Martin F."/>
            <person name="Silar P."/>
            <person name="Natvig D.O."/>
            <person name="Lalanne C."/>
            <person name="Gautier V."/>
            <person name="Ament-Velasquez S.L."/>
            <person name="Kruys A."/>
            <person name="Hutchinson M.I."/>
            <person name="Powell A.J."/>
            <person name="Barry K."/>
            <person name="Miller A.N."/>
            <person name="Grigoriev I.V."/>
            <person name="Debuchy R."/>
            <person name="Gladieux P."/>
            <person name="Hiltunen Thoren M."/>
            <person name="Johannesson H."/>
        </authorList>
    </citation>
    <scope>NUCLEOTIDE SEQUENCE</scope>
    <source>
        <strain evidence="2">CBS 103.79</strain>
    </source>
</reference>
<gene>
    <name evidence="2" type="ORF">C8A05DRAFT_37256</name>
</gene>
<comment type="caution">
    <text evidence="2">The sequence shown here is derived from an EMBL/GenBank/DDBJ whole genome shotgun (WGS) entry which is preliminary data.</text>
</comment>
<keyword evidence="3" id="KW-1185">Reference proteome</keyword>
<feature type="compositionally biased region" description="Low complexity" evidence="1">
    <location>
        <begin position="59"/>
        <end position="71"/>
    </location>
</feature>
<name>A0AAN6RQV7_9PEZI</name>
<dbReference type="AlphaFoldDB" id="A0AAN6RQV7"/>
<dbReference type="EMBL" id="MU855828">
    <property type="protein sequence ID" value="KAK3899133.1"/>
    <property type="molecule type" value="Genomic_DNA"/>
</dbReference>
<feature type="region of interest" description="Disordered" evidence="1">
    <location>
        <begin position="32"/>
        <end position="89"/>
    </location>
</feature>
<organism evidence="2 3">
    <name type="scientific">Staphylotrichum tortipilum</name>
    <dbReference type="NCBI Taxonomy" id="2831512"/>
    <lineage>
        <taxon>Eukaryota</taxon>
        <taxon>Fungi</taxon>
        <taxon>Dikarya</taxon>
        <taxon>Ascomycota</taxon>
        <taxon>Pezizomycotina</taxon>
        <taxon>Sordariomycetes</taxon>
        <taxon>Sordariomycetidae</taxon>
        <taxon>Sordariales</taxon>
        <taxon>Chaetomiaceae</taxon>
        <taxon>Staphylotrichum</taxon>
    </lineage>
</organism>
<proteinExistence type="predicted"/>
<accession>A0AAN6RQV7</accession>
<evidence type="ECO:0000313" key="2">
    <source>
        <dbReference type="EMBL" id="KAK3899133.1"/>
    </source>
</evidence>
<evidence type="ECO:0000256" key="1">
    <source>
        <dbReference type="SAM" id="MobiDB-lite"/>
    </source>
</evidence>
<protein>
    <submittedName>
        <fullName evidence="2">Uncharacterized protein</fullName>
    </submittedName>
</protein>
<dbReference type="Proteomes" id="UP001303889">
    <property type="component" value="Unassembled WGS sequence"/>
</dbReference>
<evidence type="ECO:0000313" key="3">
    <source>
        <dbReference type="Proteomes" id="UP001303889"/>
    </source>
</evidence>
<reference evidence="2" key="2">
    <citation type="submission" date="2023-05" db="EMBL/GenBank/DDBJ databases">
        <authorList>
            <consortium name="Lawrence Berkeley National Laboratory"/>
            <person name="Steindorff A."/>
            <person name="Hensen N."/>
            <person name="Bonometti L."/>
            <person name="Westerberg I."/>
            <person name="Brannstrom I.O."/>
            <person name="Guillou S."/>
            <person name="Cros-Aarteil S."/>
            <person name="Calhoun S."/>
            <person name="Haridas S."/>
            <person name="Kuo A."/>
            <person name="Mondo S."/>
            <person name="Pangilinan J."/>
            <person name="Riley R."/>
            <person name="Labutti K."/>
            <person name="Andreopoulos B."/>
            <person name="Lipzen A."/>
            <person name="Chen C."/>
            <person name="Yanf M."/>
            <person name="Daum C."/>
            <person name="Ng V."/>
            <person name="Clum A."/>
            <person name="Ohm R."/>
            <person name="Martin F."/>
            <person name="Silar P."/>
            <person name="Natvig D."/>
            <person name="Lalanne C."/>
            <person name="Gautier V."/>
            <person name="Ament-Velasquez S.L."/>
            <person name="Kruys A."/>
            <person name="Hutchinson M.I."/>
            <person name="Powell A.J."/>
            <person name="Barry K."/>
            <person name="Miller A.N."/>
            <person name="Grigoriev I.V."/>
            <person name="Debuchy R."/>
            <person name="Gladieux P."/>
            <person name="Thoren M.H."/>
            <person name="Johannesson H."/>
        </authorList>
    </citation>
    <scope>NUCLEOTIDE SEQUENCE</scope>
    <source>
        <strain evidence="2">CBS 103.79</strain>
    </source>
</reference>